<reference evidence="5 6" key="1">
    <citation type="submission" date="2020-08" db="EMBL/GenBank/DDBJ databases">
        <title>Dyella sp. G9 isolated from forest soil.</title>
        <authorList>
            <person name="Fu J."/>
            <person name="Qiu L."/>
        </authorList>
    </citation>
    <scope>NUCLEOTIDE SEQUENCE [LARGE SCALE GENOMIC DNA]</scope>
    <source>
        <strain evidence="5 6">G9</strain>
    </source>
</reference>
<gene>
    <name evidence="5" type="ORF">H8F01_06380</name>
</gene>
<evidence type="ECO:0000313" key="6">
    <source>
        <dbReference type="Proteomes" id="UP000515873"/>
    </source>
</evidence>
<evidence type="ECO:0000256" key="1">
    <source>
        <dbReference type="SAM" id="Coils"/>
    </source>
</evidence>
<protein>
    <submittedName>
        <fullName evidence="5">DUF4398 domain-containing protein</fullName>
    </submittedName>
</protein>
<feature type="compositionally biased region" description="Low complexity" evidence="2">
    <location>
        <begin position="130"/>
        <end position="145"/>
    </location>
</feature>
<dbReference type="InterPro" id="IPR025511">
    <property type="entry name" value="DUF4398"/>
</dbReference>
<feature type="region of interest" description="Disordered" evidence="2">
    <location>
        <begin position="130"/>
        <end position="198"/>
    </location>
</feature>
<feature type="coiled-coil region" evidence="1">
    <location>
        <begin position="78"/>
        <end position="128"/>
    </location>
</feature>
<evidence type="ECO:0000256" key="2">
    <source>
        <dbReference type="SAM" id="MobiDB-lite"/>
    </source>
</evidence>
<dbReference type="Pfam" id="PF14346">
    <property type="entry name" value="DUF4398"/>
    <property type="match status" value="1"/>
</dbReference>
<feature type="compositionally biased region" description="Pro residues" evidence="2">
    <location>
        <begin position="180"/>
        <end position="189"/>
    </location>
</feature>
<dbReference type="AlphaFoldDB" id="A0A7G8Q7J1"/>
<sequence length="198" mass="21064">MVHIFFPPRGQLKVARLAVSTLTLAMTLALAGCASTPPPDGALNQAQMQLQAARDADAASYDPIDLGNAQNKFQQAQNAVAKRDYDEAAQLADEARADAELARAKARLAAARAQIQSKTTANQQLREQIDQSLADQQQQDQSQAAGLPAQQQTQDMPAPSSSQLGEPIQQGQGFQTYPQNPNPDQPAPPSSTDQGGHP</sequence>
<feature type="compositionally biased region" description="Polar residues" evidence="2">
    <location>
        <begin position="149"/>
        <end position="177"/>
    </location>
</feature>
<name>A0A7G8Q7J1_9GAMM</name>
<feature type="chain" id="PRO_5029001956" evidence="3">
    <location>
        <begin position="32"/>
        <end position="198"/>
    </location>
</feature>
<accession>A0A7G8Q7J1</accession>
<keyword evidence="6" id="KW-1185">Reference proteome</keyword>
<feature type="domain" description="DUF4398" evidence="4">
    <location>
        <begin position="42"/>
        <end position="116"/>
    </location>
</feature>
<proteinExistence type="predicted"/>
<dbReference type="Proteomes" id="UP000515873">
    <property type="component" value="Chromosome"/>
</dbReference>
<dbReference type="RefSeq" id="WP_187058179.1">
    <property type="nucleotide sequence ID" value="NZ_CP060412.1"/>
</dbReference>
<dbReference type="Gene3D" id="1.20.1270.390">
    <property type="match status" value="1"/>
</dbReference>
<evidence type="ECO:0000313" key="5">
    <source>
        <dbReference type="EMBL" id="QNK02749.1"/>
    </source>
</evidence>
<evidence type="ECO:0000259" key="4">
    <source>
        <dbReference type="Pfam" id="PF14346"/>
    </source>
</evidence>
<dbReference type="KEGG" id="dtl:H8F01_06380"/>
<evidence type="ECO:0000256" key="3">
    <source>
        <dbReference type="SAM" id="SignalP"/>
    </source>
</evidence>
<keyword evidence="3" id="KW-0732">Signal</keyword>
<feature type="signal peptide" evidence="3">
    <location>
        <begin position="1"/>
        <end position="31"/>
    </location>
</feature>
<dbReference type="EMBL" id="CP060412">
    <property type="protein sequence ID" value="QNK02749.1"/>
    <property type="molecule type" value="Genomic_DNA"/>
</dbReference>
<organism evidence="5 6">
    <name type="scientific">Dyella telluris</name>
    <dbReference type="NCBI Taxonomy" id="2763498"/>
    <lineage>
        <taxon>Bacteria</taxon>
        <taxon>Pseudomonadati</taxon>
        <taxon>Pseudomonadota</taxon>
        <taxon>Gammaproteobacteria</taxon>
        <taxon>Lysobacterales</taxon>
        <taxon>Rhodanobacteraceae</taxon>
        <taxon>Dyella</taxon>
    </lineage>
</organism>
<keyword evidence="1" id="KW-0175">Coiled coil</keyword>